<accession>A0A1V4AXH8</accession>
<reference evidence="1 2" key="1">
    <citation type="journal article" date="2017" name="Water Res.">
        <title>Discovery and metagenomic analysis of an anammox bacterial enrichment related to Candidatus "Brocadia caroliniensis" in a full-scale glycerol-fed nitritation-denitritation separate centrate treatment process.</title>
        <authorList>
            <person name="Park H."/>
            <person name="Brotto A.C."/>
            <person name="van Loosdrecht M.C."/>
            <person name="Chandran K."/>
        </authorList>
    </citation>
    <scope>NUCLEOTIDE SEQUENCE [LARGE SCALE GENOMIC DNA]</scope>
    <source>
        <strain evidence="1">26THWARD</strain>
    </source>
</reference>
<evidence type="ECO:0000313" key="1">
    <source>
        <dbReference type="EMBL" id="OOP57837.1"/>
    </source>
</evidence>
<comment type="caution">
    <text evidence="1">The sequence shown here is derived from an EMBL/GenBank/DDBJ whole genome shotgun (WGS) entry which is preliminary data.</text>
</comment>
<proteinExistence type="predicted"/>
<protein>
    <submittedName>
        <fullName evidence="1">Uncharacterized protein</fullName>
    </submittedName>
</protein>
<organism evidence="1 2">
    <name type="scientific">Candidatus Brocadia carolinensis</name>
    <dbReference type="NCBI Taxonomy" id="1004156"/>
    <lineage>
        <taxon>Bacteria</taxon>
        <taxon>Pseudomonadati</taxon>
        <taxon>Planctomycetota</taxon>
        <taxon>Candidatus Brocadiia</taxon>
        <taxon>Candidatus Brocadiales</taxon>
        <taxon>Candidatus Brocadiaceae</taxon>
        <taxon>Candidatus Brocadia</taxon>
    </lineage>
</organism>
<gene>
    <name evidence="1" type="ORF">AYP45_01195</name>
</gene>
<evidence type="ECO:0000313" key="2">
    <source>
        <dbReference type="Proteomes" id="UP000189681"/>
    </source>
</evidence>
<sequence>MKDKDRPTVAWINIDGIHRSAIMRGLFEAIREAQSTPLYFRQRETDGCNTHKGVLVIGVP</sequence>
<name>A0A1V4AXH8_9BACT</name>
<dbReference type="Proteomes" id="UP000189681">
    <property type="component" value="Unassembled WGS sequence"/>
</dbReference>
<dbReference type="EMBL" id="AYTS01000012">
    <property type="protein sequence ID" value="OOP57837.1"/>
    <property type="molecule type" value="Genomic_DNA"/>
</dbReference>
<dbReference type="AlphaFoldDB" id="A0A1V4AXH8"/>